<organism evidence="10 11">
    <name type="scientific">Pelagomonas calceolata</name>
    <dbReference type="NCBI Taxonomy" id="35677"/>
    <lineage>
        <taxon>Eukaryota</taxon>
        <taxon>Sar</taxon>
        <taxon>Stramenopiles</taxon>
        <taxon>Ochrophyta</taxon>
        <taxon>Pelagophyceae</taxon>
        <taxon>Pelagomonadales</taxon>
        <taxon>Pelagomonadaceae</taxon>
        <taxon>Pelagomonas</taxon>
    </lineage>
</organism>
<dbReference type="FunFam" id="1.10.510.10:FF:000571">
    <property type="entry name" value="Maternal embryonic leucine zipper kinase"/>
    <property type="match status" value="1"/>
</dbReference>
<dbReference type="GO" id="GO:0004674">
    <property type="term" value="F:protein serine/threonine kinase activity"/>
    <property type="evidence" value="ECO:0007669"/>
    <property type="project" value="UniProtKB-KW"/>
</dbReference>
<keyword evidence="2" id="KW-0808">Transferase</keyword>
<evidence type="ECO:0000313" key="11">
    <source>
        <dbReference type="Proteomes" id="UP000789595"/>
    </source>
</evidence>
<feature type="domain" description="Protein kinase" evidence="9">
    <location>
        <begin position="78"/>
        <end position="343"/>
    </location>
</feature>
<name>A0A8J2SSD9_9STRA</name>
<sequence>MPRREREQDPPVDACCGPRLKRVPLDKSLGESSRPTPVPSELTRAVRGASVHDGLGRLKLLTPHATHDLRLEPVERDYMVGWQLGKGSFGTVFVALSRANRRDVRAVKVIDLGHADARTISKLAVEVRTMRRVDHPNICRLDDCYLHEKKFSMVIEYCSGGELFDRITAKDHYSEREARVAFAQMVEAVGHCHRHEVAHRDLKPENVLYAGPEGTRSAHVLKVCDFGLSTTFGGGHHDLHRKVGTPGYVGPEVLTATEERGYGPECDLWSLGVILYVMLSGTMPFYGRDKAEVYRNTCSGAYAVDGPEFAQISHDAVGLIHQLLVVDPARRLTPDGVFAHPWMAKDHVVNTIHLAHFSPNIKRYKLKRKLKAAVFAIIAEHRFLASIARANPARYATEAARVAKKHSSSVFSPLGELANANGDK</sequence>
<evidence type="ECO:0000313" key="10">
    <source>
        <dbReference type="EMBL" id="CAH0372777.1"/>
    </source>
</evidence>
<dbReference type="Proteomes" id="UP000789595">
    <property type="component" value="Unassembled WGS sequence"/>
</dbReference>
<dbReference type="OrthoDB" id="193931at2759"/>
<dbReference type="PROSITE" id="PS00107">
    <property type="entry name" value="PROTEIN_KINASE_ATP"/>
    <property type="match status" value="1"/>
</dbReference>
<comment type="caution">
    <text evidence="10">The sequence shown here is derived from an EMBL/GenBank/DDBJ whole genome shotgun (WGS) entry which is preliminary data.</text>
</comment>
<dbReference type="SUPFAM" id="SSF56112">
    <property type="entry name" value="Protein kinase-like (PK-like)"/>
    <property type="match status" value="1"/>
</dbReference>
<dbReference type="PANTHER" id="PTHR24349">
    <property type="entry name" value="SERINE/THREONINE-PROTEIN KINASE"/>
    <property type="match status" value="1"/>
</dbReference>
<keyword evidence="4" id="KW-0418">Kinase</keyword>
<evidence type="ECO:0000259" key="9">
    <source>
        <dbReference type="PROSITE" id="PS50011"/>
    </source>
</evidence>
<dbReference type="CDD" id="cd05117">
    <property type="entry name" value="STKc_CAMK"/>
    <property type="match status" value="1"/>
</dbReference>
<dbReference type="InterPro" id="IPR050205">
    <property type="entry name" value="CDPK_Ser/Thr_kinases"/>
</dbReference>
<evidence type="ECO:0000256" key="7">
    <source>
        <dbReference type="RuleBase" id="RU000304"/>
    </source>
</evidence>
<protein>
    <recommendedName>
        <fullName evidence="9">Protein kinase domain-containing protein</fullName>
    </recommendedName>
</protein>
<dbReference type="Gene3D" id="1.10.510.10">
    <property type="entry name" value="Transferase(Phosphotransferase) domain 1"/>
    <property type="match status" value="1"/>
</dbReference>
<comment type="similarity">
    <text evidence="7">Belongs to the protein kinase superfamily.</text>
</comment>
<dbReference type="EMBL" id="CAKKNE010000003">
    <property type="protein sequence ID" value="CAH0372777.1"/>
    <property type="molecule type" value="Genomic_DNA"/>
</dbReference>
<dbReference type="Pfam" id="PF00069">
    <property type="entry name" value="Pkinase"/>
    <property type="match status" value="1"/>
</dbReference>
<dbReference type="PROSITE" id="PS50011">
    <property type="entry name" value="PROTEIN_KINASE_DOM"/>
    <property type="match status" value="1"/>
</dbReference>
<dbReference type="InterPro" id="IPR017441">
    <property type="entry name" value="Protein_kinase_ATP_BS"/>
</dbReference>
<evidence type="ECO:0000256" key="3">
    <source>
        <dbReference type="ARBA" id="ARBA00022741"/>
    </source>
</evidence>
<evidence type="ECO:0000256" key="6">
    <source>
        <dbReference type="PROSITE-ProRule" id="PRU10141"/>
    </source>
</evidence>
<keyword evidence="11" id="KW-1185">Reference proteome</keyword>
<keyword evidence="1 7" id="KW-0723">Serine/threonine-protein kinase</keyword>
<dbReference type="AlphaFoldDB" id="A0A8J2SSD9"/>
<dbReference type="InterPro" id="IPR008271">
    <property type="entry name" value="Ser/Thr_kinase_AS"/>
</dbReference>
<gene>
    <name evidence="10" type="ORF">PECAL_3P28130</name>
</gene>
<accession>A0A8J2SSD9</accession>
<dbReference type="GO" id="GO:0005524">
    <property type="term" value="F:ATP binding"/>
    <property type="evidence" value="ECO:0007669"/>
    <property type="project" value="UniProtKB-UniRule"/>
</dbReference>
<dbReference type="PROSITE" id="PS00108">
    <property type="entry name" value="PROTEIN_KINASE_ST"/>
    <property type="match status" value="1"/>
</dbReference>
<evidence type="ECO:0000256" key="8">
    <source>
        <dbReference type="SAM" id="MobiDB-lite"/>
    </source>
</evidence>
<proteinExistence type="inferred from homology"/>
<dbReference type="InterPro" id="IPR000719">
    <property type="entry name" value="Prot_kinase_dom"/>
</dbReference>
<feature type="region of interest" description="Disordered" evidence="8">
    <location>
        <begin position="1"/>
        <end position="40"/>
    </location>
</feature>
<evidence type="ECO:0000256" key="2">
    <source>
        <dbReference type="ARBA" id="ARBA00022679"/>
    </source>
</evidence>
<evidence type="ECO:0000256" key="1">
    <source>
        <dbReference type="ARBA" id="ARBA00022527"/>
    </source>
</evidence>
<evidence type="ECO:0000256" key="5">
    <source>
        <dbReference type="ARBA" id="ARBA00022840"/>
    </source>
</evidence>
<feature type="binding site" evidence="6">
    <location>
        <position position="108"/>
    </location>
    <ligand>
        <name>ATP</name>
        <dbReference type="ChEBI" id="CHEBI:30616"/>
    </ligand>
</feature>
<dbReference type="InterPro" id="IPR011009">
    <property type="entry name" value="Kinase-like_dom_sf"/>
</dbReference>
<reference evidence="10" key="1">
    <citation type="submission" date="2021-11" db="EMBL/GenBank/DDBJ databases">
        <authorList>
            <consortium name="Genoscope - CEA"/>
            <person name="William W."/>
        </authorList>
    </citation>
    <scope>NUCLEOTIDE SEQUENCE</scope>
</reference>
<keyword evidence="5 6" id="KW-0067">ATP-binding</keyword>
<dbReference type="SMART" id="SM00220">
    <property type="entry name" value="S_TKc"/>
    <property type="match status" value="1"/>
</dbReference>
<keyword evidence="3 6" id="KW-0547">Nucleotide-binding</keyword>
<evidence type="ECO:0000256" key="4">
    <source>
        <dbReference type="ARBA" id="ARBA00022777"/>
    </source>
</evidence>